<keyword evidence="2" id="KW-1185">Reference proteome</keyword>
<evidence type="ECO:0000313" key="1">
    <source>
        <dbReference type="EMBL" id="KAJ5182486.1"/>
    </source>
</evidence>
<proteinExistence type="predicted"/>
<accession>A0A9W9LY83</accession>
<protein>
    <submittedName>
        <fullName evidence="1">Uncharacterized protein</fullName>
    </submittedName>
</protein>
<reference evidence="1" key="2">
    <citation type="journal article" date="2023" name="IMA Fungus">
        <title>Comparative genomic study of the Penicillium genus elucidates a diverse pangenome and 15 lateral gene transfer events.</title>
        <authorList>
            <person name="Petersen C."/>
            <person name="Sorensen T."/>
            <person name="Nielsen M.R."/>
            <person name="Sondergaard T.E."/>
            <person name="Sorensen J.L."/>
            <person name="Fitzpatrick D.A."/>
            <person name="Frisvad J.C."/>
            <person name="Nielsen K.L."/>
        </authorList>
    </citation>
    <scope>NUCLEOTIDE SEQUENCE</scope>
    <source>
        <strain evidence="1">IBT 21917</strain>
    </source>
</reference>
<comment type="caution">
    <text evidence="1">The sequence shown here is derived from an EMBL/GenBank/DDBJ whole genome shotgun (WGS) entry which is preliminary data.</text>
</comment>
<dbReference type="AlphaFoldDB" id="A0A9W9LY83"/>
<evidence type="ECO:0000313" key="2">
    <source>
        <dbReference type="Proteomes" id="UP001146351"/>
    </source>
</evidence>
<reference evidence="1" key="1">
    <citation type="submission" date="2022-11" db="EMBL/GenBank/DDBJ databases">
        <authorList>
            <person name="Petersen C."/>
        </authorList>
    </citation>
    <scope>NUCLEOTIDE SEQUENCE</scope>
    <source>
        <strain evidence="1">IBT 21917</strain>
    </source>
</reference>
<organism evidence="1 2">
    <name type="scientific">Penicillium capsulatum</name>
    <dbReference type="NCBI Taxonomy" id="69766"/>
    <lineage>
        <taxon>Eukaryota</taxon>
        <taxon>Fungi</taxon>
        <taxon>Dikarya</taxon>
        <taxon>Ascomycota</taxon>
        <taxon>Pezizomycotina</taxon>
        <taxon>Eurotiomycetes</taxon>
        <taxon>Eurotiomycetidae</taxon>
        <taxon>Eurotiales</taxon>
        <taxon>Aspergillaceae</taxon>
        <taxon>Penicillium</taxon>
    </lineage>
</organism>
<name>A0A9W9LY83_9EURO</name>
<gene>
    <name evidence="1" type="ORF">N7492_000102</name>
</gene>
<dbReference type="Proteomes" id="UP001146351">
    <property type="component" value="Unassembled WGS sequence"/>
</dbReference>
<sequence length="187" mass="20256">MYSAWGSRCQCSGALHSIQGEADGATRGQSLENKELGNNGGRSKLARTGHVAARAQGKGLGGRKADGKTMTKATETYLEGLGPDNWRWDNREGLPGSAEVGIGWACWVRSEGSPCRLVAGWERGVRKRQSSPIARRNWLGCNWCSRKDKVEREEQIKLKIRALGLWLDKGGNSVGGQGVGKGGFSWL</sequence>
<dbReference type="EMBL" id="JAPQKO010000001">
    <property type="protein sequence ID" value="KAJ5182486.1"/>
    <property type="molecule type" value="Genomic_DNA"/>
</dbReference>